<dbReference type="PANTHER" id="PTHR35910">
    <property type="entry name" value="2EXR DOMAIN-CONTAINING PROTEIN"/>
    <property type="match status" value="1"/>
</dbReference>
<evidence type="ECO:0000313" key="3">
    <source>
        <dbReference type="Proteomes" id="UP001295740"/>
    </source>
</evidence>
<comment type="caution">
    <text evidence="2">The sequence shown here is derived from an EMBL/GenBank/DDBJ whole genome shotgun (WGS) entry which is preliminary data.</text>
</comment>
<dbReference type="AlphaFoldDB" id="A0AAI8VCF2"/>
<feature type="domain" description="2EXR" evidence="1">
    <location>
        <begin position="111"/>
        <end position="199"/>
    </location>
</feature>
<evidence type="ECO:0000259" key="1">
    <source>
        <dbReference type="Pfam" id="PF20150"/>
    </source>
</evidence>
<dbReference type="Proteomes" id="UP001295740">
    <property type="component" value="Unassembled WGS sequence"/>
</dbReference>
<proteinExistence type="predicted"/>
<dbReference type="EMBL" id="CAUWAG010000007">
    <property type="protein sequence ID" value="CAJ2505122.1"/>
    <property type="molecule type" value="Genomic_DNA"/>
</dbReference>
<keyword evidence="3" id="KW-1185">Reference proteome</keyword>
<dbReference type="Pfam" id="PF20150">
    <property type="entry name" value="2EXR"/>
    <property type="match status" value="1"/>
</dbReference>
<gene>
    <name evidence="2" type="ORF">KHLLAP_LOCUS5590</name>
</gene>
<reference evidence="2" key="1">
    <citation type="submission" date="2023-10" db="EMBL/GenBank/DDBJ databases">
        <authorList>
            <person name="Hackl T."/>
        </authorList>
    </citation>
    <scope>NUCLEOTIDE SEQUENCE</scope>
</reference>
<sequence>MVLRQWKYYDWLQRQRHDWLRVHHYALPTQAELHSQTEAQAEAGEKLDSLHQAVVRIHLRMDTELRSALNETEWRMGAQVNRACRKLQNQNDAHQTEIRRLWALVDTPAKFPRFLELSRELRDMIWELATPGRTIVVGQYHLTYLPPVTAQVNRESRSVACRRGKLLQLAGTSMVPAHGGSVARRNIRRRWFDPSRDTLLLPAQLQPHVEVYREFFKVAQHVGTMSDAQLVKDDVAA</sequence>
<dbReference type="PANTHER" id="PTHR35910:SF6">
    <property type="entry name" value="2EXR DOMAIN-CONTAINING PROTEIN"/>
    <property type="match status" value="1"/>
</dbReference>
<protein>
    <submittedName>
        <fullName evidence="2">Uu.00g125160.m01.CDS01</fullName>
    </submittedName>
</protein>
<evidence type="ECO:0000313" key="2">
    <source>
        <dbReference type="EMBL" id="CAJ2505122.1"/>
    </source>
</evidence>
<dbReference type="InterPro" id="IPR045518">
    <property type="entry name" value="2EXR"/>
</dbReference>
<organism evidence="2 3">
    <name type="scientific">Anthostomella pinea</name>
    <dbReference type="NCBI Taxonomy" id="933095"/>
    <lineage>
        <taxon>Eukaryota</taxon>
        <taxon>Fungi</taxon>
        <taxon>Dikarya</taxon>
        <taxon>Ascomycota</taxon>
        <taxon>Pezizomycotina</taxon>
        <taxon>Sordariomycetes</taxon>
        <taxon>Xylariomycetidae</taxon>
        <taxon>Xylariales</taxon>
        <taxon>Xylariaceae</taxon>
        <taxon>Anthostomella</taxon>
    </lineage>
</organism>
<name>A0AAI8VCF2_9PEZI</name>
<accession>A0AAI8VCF2</accession>